<reference evidence="1 2" key="1">
    <citation type="submission" date="2020-05" db="EMBL/GenBank/DDBJ databases">
        <title>Characterization of novel class B3 metallo-beta-lactamase from novel Pseudomonas species.</title>
        <authorList>
            <person name="Yamada K."/>
            <person name="Aoki K."/>
            <person name="Ishii Y."/>
        </authorList>
    </citation>
    <scope>NUCLEOTIDE SEQUENCE [LARGE SCALE GENOMIC DNA]</scope>
    <source>
        <strain evidence="1 2">TUM18999</strain>
    </source>
</reference>
<dbReference type="AlphaFoldDB" id="A0A6J4DX41"/>
<proteinExistence type="predicted"/>
<protein>
    <recommendedName>
        <fullName evidence="3">HEPN domain-containing protein</fullName>
    </recommendedName>
</protein>
<evidence type="ECO:0008006" key="3">
    <source>
        <dbReference type="Google" id="ProtNLM"/>
    </source>
</evidence>
<dbReference type="Proteomes" id="UP000509383">
    <property type="component" value="Chromosome"/>
</dbReference>
<organism evidence="1 2">
    <name type="scientific">Pseudomonas tohonis</name>
    <dbReference type="NCBI Taxonomy" id="2725477"/>
    <lineage>
        <taxon>Bacteria</taxon>
        <taxon>Pseudomonadati</taxon>
        <taxon>Pseudomonadota</taxon>
        <taxon>Gammaproteobacteria</taxon>
        <taxon>Pseudomonadales</taxon>
        <taxon>Pseudomonadaceae</taxon>
        <taxon>Pseudomonas</taxon>
    </lineage>
</organism>
<evidence type="ECO:0000313" key="2">
    <source>
        <dbReference type="Proteomes" id="UP000509383"/>
    </source>
</evidence>
<dbReference type="KEGG" id="ptw:TUM18999_03040"/>
<sequence>MDNRDALIDAATDALEKHRSARSALLRTDASADSATFKRTSIRQAVVAITSSWSYLEATLYHHGRRRLGRNYNDSVVFEAKLRALGITEDAILNRARQLRIVQRDLIHGKALELGVLDPGKAHIAQNEAEKAVALALEIRQLLDEPEGGSPLPR</sequence>
<dbReference type="EMBL" id="AP023189">
    <property type="protein sequence ID" value="BCG22113.1"/>
    <property type="molecule type" value="Genomic_DNA"/>
</dbReference>
<evidence type="ECO:0000313" key="1">
    <source>
        <dbReference type="EMBL" id="BCG22113.1"/>
    </source>
</evidence>
<dbReference type="RefSeq" id="WP_173179252.1">
    <property type="nucleotide sequence ID" value="NZ_AP023189.1"/>
</dbReference>
<gene>
    <name evidence="1" type="ORF">TUM18999_03040</name>
</gene>
<accession>A0A6J4DX41</accession>
<name>A0A6J4DX41_9PSED</name>